<protein>
    <submittedName>
        <fullName evidence="1">Uncharacterized protein</fullName>
    </submittedName>
</protein>
<dbReference type="AlphaFoldDB" id="A0A0F9WR51"/>
<dbReference type="EMBL" id="LAZR01000126">
    <property type="protein sequence ID" value="KKN88721.1"/>
    <property type="molecule type" value="Genomic_DNA"/>
</dbReference>
<accession>A0A0F9WR51</accession>
<sequence length="275" mass="31147">MKTHDSKEKVVAERRLFTGLALVKVIAINPTMEEMDVLGIRQPKKAPVYTEEMDDGAGGKYMRTRLDFYLKNEAVSTRMALFVDEQQVRSKDKTKHQYINNHAQVTWAEDPKAFMSWYVAETARIAITGEERLHNFLWAWGNIKTFVSKEEEMDGKTQASIDASLNSPAKIAAGEIKELRGYLKNIANNEVRVLLGVKDYQFQDVYTGYFGRASTESHAQWLKALQSSYSQYRNDYQGNLAFKVYVPPNEVDIAQDTGGATATSEEKANVSDSFD</sequence>
<organism evidence="1">
    <name type="scientific">marine sediment metagenome</name>
    <dbReference type="NCBI Taxonomy" id="412755"/>
    <lineage>
        <taxon>unclassified sequences</taxon>
        <taxon>metagenomes</taxon>
        <taxon>ecological metagenomes</taxon>
    </lineage>
</organism>
<name>A0A0F9WR51_9ZZZZ</name>
<evidence type="ECO:0000313" key="1">
    <source>
        <dbReference type="EMBL" id="KKN88721.1"/>
    </source>
</evidence>
<reference evidence="1" key="1">
    <citation type="journal article" date="2015" name="Nature">
        <title>Complex archaea that bridge the gap between prokaryotes and eukaryotes.</title>
        <authorList>
            <person name="Spang A."/>
            <person name="Saw J.H."/>
            <person name="Jorgensen S.L."/>
            <person name="Zaremba-Niedzwiedzka K."/>
            <person name="Martijn J."/>
            <person name="Lind A.E."/>
            <person name="van Eijk R."/>
            <person name="Schleper C."/>
            <person name="Guy L."/>
            <person name="Ettema T.J."/>
        </authorList>
    </citation>
    <scope>NUCLEOTIDE SEQUENCE</scope>
</reference>
<gene>
    <name evidence="1" type="ORF">LCGC14_0246120</name>
</gene>
<proteinExistence type="predicted"/>
<comment type="caution">
    <text evidence="1">The sequence shown here is derived from an EMBL/GenBank/DDBJ whole genome shotgun (WGS) entry which is preliminary data.</text>
</comment>